<organism evidence="2 3">
    <name type="scientific">Botrytis galanthina</name>
    <dbReference type="NCBI Taxonomy" id="278940"/>
    <lineage>
        <taxon>Eukaryota</taxon>
        <taxon>Fungi</taxon>
        <taxon>Dikarya</taxon>
        <taxon>Ascomycota</taxon>
        <taxon>Pezizomycotina</taxon>
        <taxon>Leotiomycetes</taxon>
        <taxon>Helotiales</taxon>
        <taxon>Sclerotiniaceae</taxon>
        <taxon>Botrytis</taxon>
    </lineage>
</organism>
<name>A0A4S8R130_9HELO</name>
<evidence type="ECO:0000313" key="3">
    <source>
        <dbReference type="Proteomes" id="UP000308671"/>
    </source>
</evidence>
<protein>
    <submittedName>
        <fullName evidence="2">Uncharacterized protein</fullName>
    </submittedName>
</protein>
<dbReference type="Proteomes" id="UP000308671">
    <property type="component" value="Unassembled WGS sequence"/>
</dbReference>
<feature type="region of interest" description="Disordered" evidence="1">
    <location>
        <begin position="1"/>
        <end position="23"/>
    </location>
</feature>
<accession>A0A4S8R130</accession>
<reference evidence="2 3" key="1">
    <citation type="submission" date="2017-12" db="EMBL/GenBank/DDBJ databases">
        <title>Comparative genomics of Botrytis spp.</title>
        <authorList>
            <person name="Valero-Jimenez C.A."/>
            <person name="Tapia P."/>
            <person name="Veloso J."/>
            <person name="Silva-Moreno E."/>
            <person name="Staats M."/>
            <person name="Valdes J.H."/>
            <person name="Van Kan J.A.L."/>
        </authorList>
    </citation>
    <scope>NUCLEOTIDE SEQUENCE [LARGE SCALE GENOMIC DNA]</scope>
    <source>
        <strain evidence="2 3">MUCL435</strain>
    </source>
</reference>
<gene>
    <name evidence="2" type="ORF">BGAL_0125g00160</name>
</gene>
<evidence type="ECO:0000256" key="1">
    <source>
        <dbReference type="SAM" id="MobiDB-lite"/>
    </source>
</evidence>
<dbReference type="AlphaFoldDB" id="A0A4S8R130"/>
<evidence type="ECO:0000313" key="2">
    <source>
        <dbReference type="EMBL" id="THV51060.1"/>
    </source>
</evidence>
<sequence>MPRMQRQATIPLCPRPHSPSAGPGEVIYIVKAERTHDAGGAEEDDDLTALINDNIEAEISVTGDLEG</sequence>
<keyword evidence="3" id="KW-1185">Reference proteome</keyword>
<proteinExistence type="predicted"/>
<dbReference type="EMBL" id="PQXL01000125">
    <property type="protein sequence ID" value="THV51060.1"/>
    <property type="molecule type" value="Genomic_DNA"/>
</dbReference>
<comment type="caution">
    <text evidence="2">The sequence shown here is derived from an EMBL/GenBank/DDBJ whole genome shotgun (WGS) entry which is preliminary data.</text>
</comment>